<organism evidence="1 2">
    <name type="scientific">Lamprobacter modestohalophilus</name>
    <dbReference type="NCBI Taxonomy" id="1064514"/>
    <lineage>
        <taxon>Bacteria</taxon>
        <taxon>Pseudomonadati</taxon>
        <taxon>Pseudomonadota</taxon>
        <taxon>Gammaproteobacteria</taxon>
        <taxon>Chromatiales</taxon>
        <taxon>Chromatiaceae</taxon>
        <taxon>Lamprobacter</taxon>
    </lineage>
</organism>
<proteinExistence type="predicted"/>
<protein>
    <submittedName>
        <fullName evidence="1">Uncharacterized protein</fullName>
    </submittedName>
</protein>
<dbReference type="EMBL" id="NRRY01000011">
    <property type="protein sequence ID" value="MBK1618547.1"/>
    <property type="molecule type" value="Genomic_DNA"/>
</dbReference>
<keyword evidence="2" id="KW-1185">Reference proteome</keyword>
<sequence>MNCLRAPGGELRAAGFVLETEAHDGQQFGFSVLDGRLQGHVDGVLRAGPDWLSYPALWESKCLGAGPWRQLAKSGSGLAAARPTYAARCWGGGA</sequence>
<dbReference type="AlphaFoldDB" id="A0A9X0W824"/>
<dbReference type="Proteomes" id="UP001138768">
    <property type="component" value="Unassembled WGS sequence"/>
</dbReference>
<reference evidence="1 2" key="1">
    <citation type="journal article" date="2020" name="Microorganisms">
        <title>Osmotic Adaptation and Compatible Solute Biosynthesis of Phototrophic Bacteria as Revealed from Genome Analyses.</title>
        <authorList>
            <person name="Imhoff J.F."/>
            <person name="Rahn T."/>
            <person name="Kunzel S."/>
            <person name="Keller A."/>
            <person name="Neulinger S.C."/>
        </authorList>
    </citation>
    <scope>NUCLEOTIDE SEQUENCE [LARGE SCALE GENOMIC DNA]</scope>
    <source>
        <strain evidence="1 2">DSM 25653</strain>
    </source>
</reference>
<evidence type="ECO:0000313" key="1">
    <source>
        <dbReference type="EMBL" id="MBK1618547.1"/>
    </source>
</evidence>
<evidence type="ECO:0000313" key="2">
    <source>
        <dbReference type="Proteomes" id="UP001138768"/>
    </source>
</evidence>
<comment type="caution">
    <text evidence="1">The sequence shown here is derived from an EMBL/GenBank/DDBJ whole genome shotgun (WGS) entry which is preliminary data.</text>
</comment>
<name>A0A9X0W824_9GAMM</name>
<gene>
    <name evidence="1" type="ORF">CKO42_08860</name>
</gene>
<accession>A0A9X0W824</accession>
<dbReference type="RefSeq" id="WP_200242339.1">
    <property type="nucleotide sequence ID" value="NZ_NRRY01000011.1"/>
</dbReference>